<evidence type="ECO:0008006" key="3">
    <source>
        <dbReference type="Google" id="ProtNLM"/>
    </source>
</evidence>
<dbReference type="InterPro" id="IPR009734">
    <property type="entry name" value="Myoviridae_GpU"/>
</dbReference>
<sequence length="158" mass="17443">MIGMIMEGVDQLNHLQSKPDNNIDYRMNKIGSLGPVIFVVAEGAIRTIDEFKRSSSSRWAQHDIIGKKPKKEFIGPGSDSVSFSVRFSAALGLNPRKELDKLTELDRAGKALPLIIGRKYVGVGLWVITGLSQDWNTLDSIGNVLDAQVTISLEEYVK</sequence>
<dbReference type="PATRIC" id="fig|1073571.4.peg.6513"/>
<evidence type="ECO:0000313" key="1">
    <source>
        <dbReference type="EMBL" id="CQR58442.1"/>
    </source>
</evidence>
<dbReference type="AlphaFoldDB" id="A0A0E4CZC6"/>
<dbReference type="Pfam" id="PF06995">
    <property type="entry name" value="Phage_P2_GpU"/>
    <property type="match status" value="1"/>
</dbReference>
<reference evidence="2" key="1">
    <citation type="submission" date="2015-03" db="EMBL/GenBank/DDBJ databases">
        <authorList>
            <person name="Wibberg D."/>
        </authorList>
    </citation>
    <scope>NUCLEOTIDE SEQUENCE [LARGE SCALE GENOMIC DNA]</scope>
</reference>
<dbReference type="HOGENOM" id="CLU_126007_0_0_9"/>
<name>A0A0E4CZC6_9BACL</name>
<accession>A0A0E4CZC6</accession>
<evidence type="ECO:0000313" key="2">
    <source>
        <dbReference type="Proteomes" id="UP000033163"/>
    </source>
</evidence>
<dbReference type="Proteomes" id="UP000033163">
    <property type="component" value="Chromosome I"/>
</dbReference>
<dbReference type="STRING" id="483937.AMQ84_08735"/>
<dbReference type="KEGG" id="pri:PRIO_6091"/>
<dbReference type="EMBL" id="LN831776">
    <property type="protein sequence ID" value="CQR58442.1"/>
    <property type="molecule type" value="Genomic_DNA"/>
</dbReference>
<organism evidence="1 2">
    <name type="scientific">Paenibacillus riograndensis SBR5</name>
    <dbReference type="NCBI Taxonomy" id="1073571"/>
    <lineage>
        <taxon>Bacteria</taxon>
        <taxon>Bacillati</taxon>
        <taxon>Bacillota</taxon>
        <taxon>Bacilli</taxon>
        <taxon>Bacillales</taxon>
        <taxon>Paenibacillaceae</taxon>
        <taxon>Paenibacillus</taxon>
        <taxon>Paenibacillus sonchi group</taxon>
    </lineage>
</organism>
<protein>
    <recommendedName>
        <fullName evidence="3">Phage tail protein</fullName>
    </recommendedName>
</protein>
<gene>
    <name evidence="1" type="ORF">PRIO_6091</name>
</gene>
<proteinExistence type="predicted"/>